<dbReference type="InterPro" id="IPR029066">
    <property type="entry name" value="PLP-binding_barrel"/>
</dbReference>
<comment type="caution">
    <text evidence="4">The sequence shown here is derived from an EMBL/GenBank/DDBJ whole genome shotgun (WGS) entry which is preliminary data.</text>
</comment>
<dbReference type="Gene3D" id="3.20.20.10">
    <property type="entry name" value="Alanine racemase"/>
    <property type="match status" value="1"/>
</dbReference>
<dbReference type="Pfam" id="PF01168">
    <property type="entry name" value="Ala_racemase_N"/>
    <property type="match status" value="1"/>
</dbReference>
<dbReference type="EMBL" id="JAVNWW010000001">
    <property type="protein sequence ID" value="MDU0808141.1"/>
    <property type="molecule type" value="Genomic_DNA"/>
</dbReference>
<dbReference type="PANTHER" id="PTHR28004:SF2">
    <property type="entry name" value="D-SERINE DEHYDRATASE"/>
    <property type="match status" value="1"/>
</dbReference>
<dbReference type="Gene3D" id="2.40.37.20">
    <property type="entry name" value="D-serine dehydratase-like domain"/>
    <property type="match status" value="1"/>
</dbReference>
<dbReference type="InterPro" id="IPR001608">
    <property type="entry name" value="Ala_racemase_N"/>
</dbReference>
<dbReference type="Pfam" id="PF14031">
    <property type="entry name" value="D-ser_dehydrat"/>
    <property type="match status" value="1"/>
</dbReference>
<keyword evidence="5" id="KW-1185">Reference proteome</keyword>
<evidence type="ECO:0000313" key="4">
    <source>
        <dbReference type="EMBL" id="MDU0808141.1"/>
    </source>
</evidence>
<dbReference type="EC" id="5.1.1.1" evidence="4"/>
<reference evidence="4 5" key="1">
    <citation type="submission" date="2023-09" db="EMBL/GenBank/DDBJ databases">
        <title>Aquirufa genomes.</title>
        <authorList>
            <person name="Pitt A."/>
        </authorList>
    </citation>
    <scope>NUCLEOTIDE SEQUENCE [LARGE SCALE GENOMIC DNA]</scope>
    <source>
        <strain evidence="4 5">LEOWEIH-7C</strain>
    </source>
</reference>
<organism evidence="4 5">
    <name type="scientific">Aquirufa regiilacus</name>
    <dbReference type="NCBI Taxonomy" id="3024868"/>
    <lineage>
        <taxon>Bacteria</taxon>
        <taxon>Pseudomonadati</taxon>
        <taxon>Bacteroidota</taxon>
        <taxon>Cytophagia</taxon>
        <taxon>Cytophagales</taxon>
        <taxon>Flectobacillaceae</taxon>
        <taxon>Aquirufa</taxon>
    </lineage>
</organism>
<evidence type="ECO:0000259" key="3">
    <source>
        <dbReference type="SMART" id="SM01119"/>
    </source>
</evidence>
<sequence>MINFSNIESPGLLVNPEIVKKNIQWVLNQVDNNPTRLRPHIKTHKTREVNQLLLAAGITKFKAATIAECELLALDEAPDVLLSMQPTGTTLSRFNTLGKKYPNTSFACLLDDEQAAHALNAVSNNQRVFIDLNMGMNRTGIKPADSLPLIQLIEQLPNLILSGLHAYDGHIRDVNIEDRQKHVEQDFQSFYALLPQVRKDLELVVGGTPSFLVHHSNPSYVCSPGTFVFFDTGYAKLYPESSLELAVQVIGRIISIPTDHTISIDVGHKSVAPENGIDNRLQFIDHPDWKLMSQSEEHGIVEVGDSSTCQIGDIIRMFPYHICPTVALHQYLQVGDGSVWNVLARNRKITI</sequence>
<evidence type="ECO:0000313" key="5">
    <source>
        <dbReference type="Proteomes" id="UP001249959"/>
    </source>
</evidence>
<gene>
    <name evidence="4" type="ORF">PQG45_03715</name>
</gene>
<dbReference type="Proteomes" id="UP001249959">
    <property type="component" value="Unassembled WGS sequence"/>
</dbReference>
<dbReference type="SUPFAM" id="SSF51419">
    <property type="entry name" value="PLP-binding barrel"/>
    <property type="match status" value="1"/>
</dbReference>
<protein>
    <submittedName>
        <fullName evidence="4">Alanine racemase</fullName>
        <ecNumber evidence="4">5.1.1.1</ecNumber>
    </submittedName>
</protein>
<keyword evidence="4" id="KW-0413">Isomerase</keyword>
<evidence type="ECO:0000256" key="1">
    <source>
        <dbReference type="ARBA" id="ARBA00005323"/>
    </source>
</evidence>
<dbReference type="GO" id="GO:0008784">
    <property type="term" value="F:alanine racemase activity"/>
    <property type="evidence" value="ECO:0007669"/>
    <property type="project" value="UniProtKB-EC"/>
</dbReference>
<dbReference type="SMART" id="SM01119">
    <property type="entry name" value="D-ser_dehydrat"/>
    <property type="match status" value="1"/>
</dbReference>
<dbReference type="InterPro" id="IPR042208">
    <property type="entry name" value="D-ser_dehydrat-like_sf"/>
</dbReference>
<dbReference type="PANTHER" id="PTHR28004">
    <property type="entry name" value="ZGC:162816-RELATED"/>
    <property type="match status" value="1"/>
</dbReference>
<proteinExistence type="inferred from homology"/>
<evidence type="ECO:0000256" key="2">
    <source>
        <dbReference type="ARBA" id="ARBA00023239"/>
    </source>
</evidence>
<dbReference type="InterPro" id="IPR026956">
    <property type="entry name" value="D-ser_dehydrat-like_dom"/>
</dbReference>
<accession>A0ABU3TQJ4</accession>
<dbReference type="InterPro" id="IPR051466">
    <property type="entry name" value="D-amino_acid_metab_enzyme"/>
</dbReference>
<keyword evidence="2" id="KW-0456">Lyase</keyword>
<comment type="similarity">
    <text evidence="1">Belongs to the DSD1 family.</text>
</comment>
<feature type="domain" description="D-serine dehydratase-like" evidence="3">
    <location>
        <begin position="246"/>
        <end position="336"/>
    </location>
</feature>
<name>A0ABU3TQJ4_9BACT</name>
<dbReference type="RefSeq" id="WP_316070312.1">
    <property type="nucleotide sequence ID" value="NZ_JAVNWW010000001.1"/>
</dbReference>